<evidence type="ECO:0008006" key="3">
    <source>
        <dbReference type="Google" id="ProtNLM"/>
    </source>
</evidence>
<evidence type="ECO:0000313" key="2">
    <source>
        <dbReference type="Proteomes" id="UP000298030"/>
    </source>
</evidence>
<dbReference type="OrthoDB" id="3219396at2759"/>
<dbReference type="Gene3D" id="2.130.10.10">
    <property type="entry name" value="YVTN repeat-like/Quinoprotein amine dehydrogenase"/>
    <property type="match status" value="1"/>
</dbReference>
<dbReference type="SUPFAM" id="SSF50978">
    <property type="entry name" value="WD40 repeat-like"/>
    <property type="match status" value="1"/>
</dbReference>
<keyword evidence="2" id="KW-1185">Reference proteome</keyword>
<comment type="caution">
    <text evidence="1">The sequence shown here is derived from an EMBL/GenBank/DDBJ whole genome shotgun (WGS) entry which is preliminary data.</text>
</comment>
<dbReference type="InterPro" id="IPR036322">
    <property type="entry name" value="WD40_repeat_dom_sf"/>
</dbReference>
<reference evidence="1 2" key="1">
    <citation type="journal article" date="2019" name="Nat. Ecol. Evol.">
        <title>Megaphylogeny resolves global patterns of mushroom evolution.</title>
        <authorList>
            <person name="Varga T."/>
            <person name="Krizsan K."/>
            <person name="Foldi C."/>
            <person name="Dima B."/>
            <person name="Sanchez-Garcia M."/>
            <person name="Sanchez-Ramirez S."/>
            <person name="Szollosi G.J."/>
            <person name="Szarkandi J.G."/>
            <person name="Papp V."/>
            <person name="Albert L."/>
            <person name="Andreopoulos W."/>
            <person name="Angelini C."/>
            <person name="Antonin V."/>
            <person name="Barry K.W."/>
            <person name="Bougher N.L."/>
            <person name="Buchanan P."/>
            <person name="Buyck B."/>
            <person name="Bense V."/>
            <person name="Catcheside P."/>
            <person name="Chovatia M."/>
            <person name="Cooper J."/>
            <person name="Damon W."/>
            <person name="Desjardin D."/>
            <person name="Finy P."/>
            <person name="Geml J."/>
            <person name="Haridas S."/>
            <person name="Hughes K."/>
            <person name="Justo A."/>
            <person name="Karasinski D."/>
            <person name="Kautmanova I."/>
            <person name="Kiss B."/>
            <person name="Kocsube S."/>
            <person name="Kotiranta H."/>
            <person name="LaButti K.M."/>
            <person name="Lechner B.E."/>
            <person name="Liimatainen K."/>
            <person name="Lipzen A."/>
            <person name="Lukacs Z."/>
            <person name="Mihaltcheva S."/>
            <person name="Morgado L.N."/>
            <person name="Niskanen T."/>
            <person name="Noordeloos M.E."/>
            <person name="Ohm R.A."/>
            <person name="Ortiz-Santana B."/>
            <person name="Ovrebo C."/>
            <person name="Racz N."/>
            <person name="Riley R."/>
            <person name="Savchenko A."/>
            <person name="Shiryaev A."/>
            <person name="Soop K."/>
            <person name="Spirin V."/>
            <person name="Szebenyi C."/>
            <person name="Tomsovsky M."/>
            <person name="Tulloss R.E."/>
            <person name="Uehling J."/>
            <person name="Grigoriev I.V."/>
            <person name="Vagvolgyi C."/>
            <person name="Papp T."/>
            <person name="Martin F.M."/>
            <person name="Miettinen O."/>
            <person name="Hibbett D.S."/>
            <person name="Nagy L.G."/>
        </authorList>
    </citation>
    <scope>NUCLEOTIDE SEQUENCE [LARGE SCALE GENOMIC DNA]</scope>
    <source>
        <strain evidence="1 2">FP101781</strain>
    </source>
</reference>
<dbReference type="InterPro" id="IPR015943">
    <property type="entry name" value="WD40/YVTN_repeat-like_dom_sf"/>
</dbReference>
<gene>
    <name evidence="1" type="ORF">FA13DRAFT_1726040</name>
</gene>
<protein>
    <recommendedName>
        <fullName evidence="3">WD40 repeat-like protein</fullName>
    </recommendedName>
</protein>
<proteinExistence type="predicted"/>
<sequence length="414" mass="44575">MSTPERTLCPYHTHILVAGSWSSPGFDDDKTQFTIPCESLLADMSHITALALDQSPPVARCLRFACFLSTGEFVIWSLSHSKPGIHSLQHRYIPTGRTERTIAPVVHGVYHHPLLTALTRSFSLSLYDTSSKTVQHTQTVTSFTSFPPASLVLSTPSPSTYKLVLAHAIPMYPAHWSLGATEFMIHGGGSTSQNSATSMLGFSSDTPSTGPDALTVRSTRTVRTVDVPRGWIDEDKLRAMKEQWERKVSLITDTQTDGKWVVLAPGDRLSSLASPSAAQDQTTPSLSTPLPVQTSMVASPMHSASGLQLYRLSLPPHTSISASPPKLTFVRTLHGQMGPITALALADGRCVSLGRNGSIWVWDLENGTGAEVAAGDFAAIDAHPEPVIGAVVFDEKRIISALGAGNVVVRRFDI</sequence>
<name>A0A4Y7TW18_COPMI</name>
<dbReference type="STRING" id="71717.A0A4Y7TW18"/>
<accession>A0A4Y7TW18</accession>
<dbReference type="EMBL" id="QPFP01000003">
    <property type="protein sequence ID" value="TEB38370.1"/>
    <property type="molecule type" value="Genomic_DNA"/>
</dbReference>
<evidence type="ECO:0000313" key="1">
    <source>
        <dbReference type="EMBL" id="TEB38370.1"/>
    </source>
</evidence>
<dbReference type="Proteomes" id="UP000298030">
    <property type="component" value="Unassembled WGS sequence"/>
</dbReference>
<organism evidence="1 2">
    <name type="scientific">Coprinellus micaceus</name>
    <name type="common">Glistening ink-cap mushroom</name>
    <name type="synonym">Coprinus micaceus</name>
    <dbReference type="NCBI Taxonomy" id="71717"/>
    <lineage>
        <taxon>Eukaryota</taxon>
        <taxon>Fungi</taxon>
        <taxon>Dikarya</taxon>
        <taxon>Basidiomycota</taxon>
        <taxon>Agaricomycotina</taxon>
        <taxon>Agaricomycetes</taxon>
        <taxon>Agaricomycetidae</taxon>
        <taxon>Agaricales</taxon>
        <taxon>Agaricineae</taxon>
        <taxon>Psathyrellaceae</taxon>
        <taxon>Coprinellus</taxon>
    </lineage>
</organism>
<dbReference type="AlphaFoldDB" id="A0A4Y7TW18"/>